<feature type="domain" description="Thrombospondin-like N-terminal" evidence="9">
    <location>
        <begin position="67"/>
        <end position="224"/>
    </location>
</feature>
<dbReference type="EMBL" id="JAACNH010000007">
    <property type="protein sequence ID" value="KAG8437232.1"/>
    <property type="molecule type" value="Genomic_DNA"/>
</dbReference>
<evidence type="ECO:0000313" key="11">
    <source>
        <dbReference type="Proteomes" id="UP000812440"/>
    </source>
</evidence>
<dbReference type="AlphaFoldDB" id="A0A8T2IZ28"/>
<sequence length="466" mass="52344">MYLGAQRTRSGNISPTGKAINLLLLFAIFIGVGISERPRQGIDRLHKLDPEGHESALPTTATAPLSSASKSQSLHLTESVVLTKDTFIEYPIDSHFLSLLEYSFTILVSLRSDVVNNAFLFSIRNKSRLSFGVQLLPKKIVVYTGGKHSVFFDYSVHDGQWHNFAIIIGEKSVSLLAACGRKYYTKEAEIQTFASGGMFTLGRMSLHSVHFEGEICQLEIIPSAVASTHYCKYLKTLCLHSDTYRSQPTVQTSGFFSHSTNNTSQELQSNISLQTIKELILPVNVTNLPSVSHNTVLFKNGSFEPTHTGKDINQSIGNDLDHTDGKIRSKNKHTFYDVSTQISQNTSKSLLLFKESNNPEQKFERKNIMHQDEGLMEMQYILNRTLYRTTDLQNLMESPDDTILPEADDYNTDINYDIDMENYNYYYEDIELHLAKGEKGERGPPTEAPEASVGQCQMKVLDVQGL</sequence>
<reference evidence="10" key="1">
    <citation type="thesis" date="2020" institute="ProQuest LLC" country="789 East Eisenhower Parkway, Ann Arbor, MI, USA">
        <title>Comparative Genomics and Chromosome Evolution.</title>
        <authorList>
            <person name="Mudd A.B."/>
        </authorList>
    </citation>
    <scope>NUCLEOTIDE SEQUENCE</scope>
    <source>
        <strain evidence="10">Female2</strain>
        <tissue evidence="10">Blood</tissue>
    </source>
</reference>
<keyword evidence="8" id="KW-0472">Membrane</keyword>
<dbReference type="OrthoDB" id="8939548at2759"/>
<keyword evidence="7" id="KW-0325">Glycoprotein</keyword>
<evidence type="ECO:0000256" key="2">
    <source>
        <dbReference type="ARBA" id="ARBA00022525"/>
    </source>
</evidence>
<keyword evidence="2" id="KW-0964">Secreted</keyword>
<keyword evidence="11" id="KW-1185">Reference proteome</keyword>
<dbReference type="SUPFAM" id="SSF49899">
    <property type="entry name" value="Concanavalin A-like lectins/glucanases"/>
    <property type="match status" value="1"/>
</dbReference>
<keyword evidence="8" id="KW-1133">Transmembrane helix</keyword>
<name>A0A8T2IZ28_9PIPI</name>
<evidence type="ECO:0000256" key="3">
    <source>
        <dbReference type="ARBA" id="ARBA00022530"/>
    </source>
</evidence>
<keyword evidence="3" id="KW-0272">Extracellular matrix</keyword>
<evidence type="ECO:0000256" key="5">
    <source>
        <dbReference type="ARBA" id="ARBA00022737"/>
    </source>
</evidence>
<keyword evidence="4" id="KW-0732">Signal</keyword>
<evidence type="ECO:0000256" key="4">
    <source>
        <dbReference type="ARBA" id="ARBA00022729"/>
    </source>
</evidence>
<keyword evidence="8" id="KW-0812">Transmembrane</keyword>
<dbReference type="Proteomes" id="UP000812440">
    <property type="component" value="Chromosome 4"/>
</dbReference>
<dbReference type="InterPro" id="IPR048287">
    <property type="entry name" value="TSPN-like_N"/>
</dbReference>
<evidence type="ECO:0000256" key="6">
    <source>
        <dbReference type="ARBA" id="ARBA00023119"/>
    </source>
</evidence>
<gene>
    <name evidence="10" type="ORF">GDO86_008076</name>
</gene>
<proteinExistence type="predicted"/>
<keyword evidence="5" id="KW-0677">Repeat</keyword>
<dbReference type="GO" id="GO:0005581">
    <property type="term" value="C:collagen trimer"/>
    <property type="evidence" value="ECO:0007669"/>
    <property type="project" value="UniProtKB-KW"/>
</dbReference>
<protein>
    <recommendedName>
        <fullName evidence="9">Thrombospondin-like N-terminal domain-containing protein</fullName>
    </recommendedName>
</protein>
<accession>A0A8T2IZ28</accession>
<evidence type="ECO:0000313" key="10">
    <source>
        <dbReference type="EMBL" id="KAG8437232.1"/>
    </source>
</evidence>
<evidence type="ECO:0000259" key="9">
    <source>
        <dbReference type="SMART" id="SM00210"/>
    </source>
</evidence>
<comment type="subcellular location">
    <subcellularLocation>
        <location evidence="1">Secreted</location>
        <location evidence="1">Extracellular space</location>
        <location evidence="1">Extracellular matrix</location>
    </subcellularLocation>
</comment>
<evidence type="ECO:0000256" key="7">
    <source>
        <dbReference type="ARBA" id="ARBA00023180"/>
    </source>
</evidence>
<dbReference type="Gene3D" id="2.60.120.200">
    <property type="match status" value="1"/>
</dbReference>
<feature type="transmembrane region" description="Helical" evidence="8">
    <location>
        <begin position="19"/>
        <end position="35"/>
    </location>
</feature>
<keyword evidence="6" id="KW-0176">Collagen</keyword>
<organism evidence="10 11">
    <name type="scientific">Hymenochirus boettgeri</name>
    <name type="common">Congo dwarf clawed frog</name>
    <dbReference type="NCBI Taxonomy" id="247094"/>
    <lineage>
        <taxon>Eukaryota</taxon>
        <taxon>Metazoa</taxon>
        <taxon>Chordata</taxon>
        <taxon>Craniata</taxon>
        <taxon>Vertebrata</taxon>
        <taxon>Euteleostomi</taxon>
        <taxon>Amphibia</taxon>
        <taxon>Batrachia</taxon>
        <taxon>Anura</taxon>
        <taxon>Pipoidea</taxon>
        <taxon>Pipidae</taxon>
        <taxon>Pipinae</taxon>
        <taxon>Hymenochirus</taxon>
    </lineage>
</organism>
<evidence type="ECO:0000256" key="1">
    <source>
        <dbReference type="ARBA" id="ARBA00004498"/>
    </source>
</evidence>
<dbReference type="FunFam" id="2.60.120.200:FF:000085">
    <property type="entry name" value="collagen alpha-1(XXVII) chain isoform X1"/>
    <property type="match status" value="1"/>
</dbReference>
<evidence type="ECO:0000256" key="8">
    <source>
        <dbReference type="SAM" id="Phobius"/>
    </source>
</evidence>
<dbReference type="InterPro" id="IPR013320">
    <property type="entry name" value="ConA-like_dom_sf"/>
</dbReference>
<dbReference type="SMART" id="SM00210">
    <property type="entry name" value="TSPN"/>
    <property type="match status" value="1"/>
</dbReference>
<comment type="caution">
    <text evidence="10">The sequence shown here is derived from an EMBL/GenBank/DDBJ whole genome shotgun (WGS) entry which is preliminary data.</text>
</comment>